<feature type="region of interest" description="Disordered" evidence="1">
    <location>
        <begin position="1"/>
        <end position="20"/>
    </location>
</feature>
<dbReference type="RefSeq" id="XP_062718173.1">
    <property type="nucleotide sequence ID" value="XM_062868119.1"/>
</dbReference>
<protein>
    <submittedName>
        <fullName evidence="2">Uncharacterized protein</fullName>
    </submittedName>
</protein>
<feature type="compositionally biased region" description="Basic and acidic residues" evidence="1">
    <location>
        <begin position="11"/>
        <end position="20"/>
    </location>
</feature>
<dbReference type="Proteomes" id="UP001273166">
    <property type="component" value="Unassembled WGS sequence"/>
</dbReference>
<reference evidence="2" key="2">
    <citation type="submission" date="2023-06" db="EMBL/GenBank/DDBJ databases">
        <authorList>
            <consortium name="Lawrence Berkeley National Laboratory"/>
            <person name="Mondo S.J."/>
            <person name="Hensen N."/>
            <person name="Bonometti L."/>
            <person name="Westerberg I."/>
            <person name="Brannstrom I.O."/>
            <person name="Guillou S."/>
            <person name="Cros-Aarteil S."/>
            <person name="Calhoun S."/>
            <person name="Haridas S."/>
            <person name="Kuo A."/>
            <person name="Pangilinan J."/>
            <person name="Riley R."/>
            <person name="Labutti K."/>
            <person name="Andreopoulos B."/>
            <person name="Lipzen A."/>
            <person name="Chen C."/>
            <person name="Yanf M."/>
            <person name="Daum C."/>
            <person name="Ng V."/>
            <person name="Clum A."/>
            <person name="Steindorff A."/>
            <person name="Ohm R."/>
            <person name="Martin F."/>
            <person name="Silar P."/>
            <person name="Natvig D."/>
            <person name="Lalanne C."/>
            <person name="Gautier V."/>
            <person name="Ament-Velasquez S.L."/>
            <person name="Kruys A."/>
            <person name="Hutchinson M.I."/>
            <person name="Powell A.J."/>
            <person name="Barry K."/>
            <person name="Miller A.N."/>
            <person name="Grigoriev I.V."/>
            <person name="Debuchy R."/>
            <person name="Gladieux P."/>
            <person name="Thoren M.H."/>
            <person name="Johannesson H."/>
        </authorList>
    </citation>
    <scope>NUCLEOTIDE SEQUENCE</scope>
    <source>
        <strain evidence="2">CBS 333.67</strain>
    </source>
</reference>
<dbReference type="GeneID" id="87886948"/>
<gene>
    <name evidence="2" type="ORF">B0T15DRAFT_514433</name>
</gene>
<dbReference type="AlphaFoldDB" id="A0AAJ0GLX9"/>
<comment type="caution">
    <text evidence="2">The sequence shown here is derived from an EMBL/GenBank/DDBJ whole genome shotgun (WGS) entry which is preliminary data.</text>
</comment>
<sequence>MDEIGAQSSDSDIRRSISRQRTEPTWRGVLVLMARILGRKDHWMELADWDTSTDEQASCKSQVVSSGKTGTDRSSGPGVGSLGAQGGVEEGGSGAQDSKTVLVVAVGRTAAAVVCTTRHGKRQTRHHFHHFKVLQDRGNATLEGGRSRLANVVCKLETSKARTADAVDAGGVSHSKRLMRVWERTQAQRSDSLSVNVMSRIQVTLKDVDPLVVLSGALYSILRFHFPQLSVNKVNT</sequence>
<accession>A0AAJ0GLX9</accession>
<name>A0AAJ0GLX9_9PEZI</name>
<proteinExistence type="predicted"/>
<evidence type="ECO:0000256" key="1">
    <source>
        <dbReference type="SAM" id="MobiDB-lite"/>
    </source>
</evidence>
<reference evidence="2" key="1">
    <citation type="journal article" date="2023" name="Mol. Phylogenet. Evol.">
        <title>Genome-scale phylogeny and comparative genomics of the fungal order Sordariales.</title>
        <authorList>
            <person name="Hensen N."/>
            <person name="Bonometti L."/>
            <person name="Westerberg I."/>
            <person name="Brannstrom I.O."/>
            <person name="Guillou S."/>
            <person name="Cros-Aarteil S."/>
            <person name="Calhoun S."/>
            <person name="Haridas S."/>
            <person name="Kuo A."/>
            <person name="Mondo S."/>
            <person name="Pangilinan J."/>
            <person name="Riley R."/>
            <person name="LaButti K."/>
            <person name="Andreopoulos B."/>
            <person name="Lipzen A."/>
            <person name="Chen C."/>
            <person name="Yan M."/>
            <person name="Daum C."/>
            <person name="Ng V."/>
            <person name="Clum A."/>
            <person name="Steindorff A."/>
            <person name="Ohm R.A."/>
            <person name="Martin F."/>
            <person name="Silar P."/>
            <person name="Natvig D.O."/>
            <person name="Lalanne C."/>
            <person name="Gautier V."/>
            <person name="Ament-Velasquez S.L."/>
            <person name="Kruys A."/>
            <person name="Hutchinson M.I."/>
            <person name="Powell A.J."/>
            <person name="Barry K."/>
            <person name="Miller A.N."/>
            <person name="Grigoriev I.V."/>
            <person name="Debuchy R."/>
            <person name="Gladieux P."/>
            <person name="Hiltunen Thoren M."/>
            <person name="Johannesson H."/>
        </authorList>
    </citation>
    <scope>NUCLEOTIDE SEQUENCE</scope>
    <source>
        <strain evidence="2">CBS 333.67</strain>
    </source>
</reference>
<evidence type="ECO:0000313" key="3">
    <source>
        <dbReference type="Proteomes" id="UP001273166"/>
    </source>
</evidence>
<feature type="compositionally biased region" description="Gly residues" evidence="1">
    <location>
        <begin position="77"/>
        <end position="94"/>
    </location>
</feature>
<feature type="compositionally biased region" description="Polar residues" evidence="1">
    <location>
        <begin position="55"/>
        <end position="74"/>
    </location>
</feature>
<keyword evidence="3" id="KW-1185">Reference proteome</keyword>
<feature type="region of interest" description="Disordered" evidence="1">
    <location>
        <begin position="55"/>
        <end position="96"/>
    </location>
</feature>
<evidence type="ECO:0000313" key="2">
    <source>
        <dbReference type="EMBL" id="KAK3302393.1"/>
    </source>
</evidence>
<organism evidence="2 3">
    <name type="scientific">Chaetomium strumarium</name>
    <dbReference type="NCBI Taxonomy" id="1170767"/>
    <lineage>
        <taxon>Eukaryota</taxon>
        <taxon>Fungi</taxon>
        <taxon>Dikarya</taxon>
        <taxon>Ascomycota</taxon>
        <taxon>Pezizomycotina</taxon>
        <taxon>Sordariomycetes</taxon>
        <taxon>Sordariomycetidae</taxon>
        <taxon>Sordariales</taxon>
        <taxon>Chaetomiaceae</taxon>
        <taxon>Chaetomium</taxon>
    </lineage>
</organism>
<dbReference type="EMBL" id="JAUDZG010000007">
    <property type="protein sequence ID" value="KAK3302393.1"/>
    <property type="molecule type" value="Genomic_DNA"/>
</dbReference>